<accession>A0A6G1IRS7</accession>
<proteinExistence type="predicted"/>
<evidence type="ECO:0000313" key="2">
    <source>
        <dbReference type="EMBL" id="KAF2680651.1"/>
    </source>
</evidence>
<name>A0A6G1IRS7_9PLEO</name>
<sequence>MYLYLLVLSTILNIYKVCAGAVQPSSLLAVATRSTISHRLHLTMISKQTVIF</sequence>
<dbReference type="Proteomes" id="UP000799291">
    <property type="component" value="Unassembled WGS sequence"/>
</dbReference>
<keyword evidence="1" id="KW-0732">Signal</keyword>
<evidence type="ECO:0000256" key="1">
    <source>
        <dbReference type="SAM" id="SignalP"/>
    </source>
</evidence>
<feature type="signal peptide" evidence="1">
    <location>
        <begin position="1"/>
        <end position="19"/>
    </location>
</feature>
<feature type="chain" id="PRO_5026168302" evidence="1">
    <location>
        <begin position="20"/>
        <end position="52"/>
    </location>
</feature>
<reference evidence="2" key="1">
    <citation type="journal article" date="2020" name="Stud. Mycol.">
        <title>101 Dothideomycetes genomes: a test case for predicting lifestyles and emergence of pathogens.</title>
        <authorList>
            <person name="Haridas S."/>
            <person name="Albert R."/>
            <person name="Binder M."/>
            <person name="Bloem J."/>
            <person name="Labutti K."/>
            <person name="Salamov A."/>
            <person name="Andreopoulos B."/>
            <person name="Baker S."/>
            <person name="Barry K."/>
            <person name="Bills G."/>
            <person name="Bluhm B."/>
            <person name="Cannon C."/>
            <person name="Castanera R."/>
            <person name="Culley D."/>
            <person name="Daum C."/>
            <person name="Ezra D."/>
            <person name="Gonzalez J."/>
            <person name="Henrissat B."/>
            <person name="Kuo A."/>
            <person name="Liang C."/>
            <person name="Lipzen A."/>
            <person name="Lutzoni F."/>
            <person name="Magnuson J."/>
            <person name="Mondo S."/>
            <person name="Nolan M."/>
            <person name="Ohm R."/>
            <person name="Pangilinan J."/>
            <person name="Park H.-J."/>
            <person name="Ramirez L."/>
            <person name="Alfaro M."/>
            <person name="Sun H."/>
            <person name="Tritt A."/>
            <person name="Yoshinaga Y."/>
            <person name="Zwiers L.-H."/>
            <person name="Turgeon B."/>
            <person name="Goodwin S."/>
            <person name="Spatafora J."/>
            <person name="Crous P."/>
            <person name="Grigoriev I."/>
        </authorList>
    </citation>
    <scope>NUCLEOTIDE SEQUENCE</scope>
    <source>
        <strain evidence="2">CBS 122367</strain>
    </source>
</reference>
<gene>
    <name evidence="2" type="ORF">K458DRAFT_421337</name>
</gene>
<organism evidence="2 3">
    <name type="scientific">Lentithecium fluviatile CBS 122367</name>
    <dbReference type="NCBI Taxonomy" id="1168545"/>
    <lineage>
        <taxon>Eukaryota</taxon>
        <taxon>Fungi</taxon>
        <taxon>Dikarya</taxon>
        <taxon>Ascomycota</taxon>
        <taxon>Pezizomycotina</taxon>
        <taxon>Dothideomycetes</taxon>
        <taxon>Pleosporomycetidae</taxon>
        <taxon>Pleosporales</taxon>
        <taxon>Massarineae</taxon>
        <taxon>Lentitheciaceae</taxon>
        <taxon>Lentithecium</taxon>
    </lineage>
</organism>
<evidence type="ECO:0000313" key="3">
    <source>
        <dbReference type="Proteomes" id="UP000799291"/>
    </source>
</evidence>
<dbReference type="AlphaFoldDB" id="A0A6G1IRS7"/>
<protein>
    <submittedName>
        <fullName evidence="2">Uncharacterized protein</fullName>
    </submittedName>
</protein>
<keyword evidence="3" id="KW-1185">Reference proteome</keyword>
<dbReference type="EMBL" id="MU005595">
    <property type="protein sequence ID" value="KAF2680651.1"/>
    <property type="molecule type" value="Genomic_DNA"/>
</dbReference>